<feature type="transmembrane region" description="Helical" evidence="1">
    <location>
        <begin position="121"/>
        <end position="141"/>
    </location>
</feature>
<evidence type="ECO:0000256" key="1">
    <source>
        <dbReference type="SAM" id="Phobius"/>
    </source>
</evidence>
<reference evidence="2 3" key="1">
    <citation type="submission" date="2017-09" db="EMBL/GenBank/DDBJ databases">
        <title>Bacterial strain isolated from the female urinary microbiota.</title>
        <authorList>
            <person name="Thomas-White K."/>
            <person name="Kumar N."/>
            <person name="Forster S."/>
            <person name="Putonti C."/>
            <person name="Lawley T."/>
            <person name="Wolfe A.J."/>
        </authorList>
    </citation>
    <scope>NUCLEOTIDE SEQUENCE [LARGE SCALE GENOMIC DNA]</scope>
    <source>
        <strain evidence="2 3">UMB0852</strain>
    </source>
</reference>
<feature type="transmembrane region" description="Helical" evidence="1">
    <location>
        <begin position="92"/>
        <end position="109"/>
    </location>
</feature>
<dbReference type="AlphaFoldDB" id="A0A2N6SLE6"/>
<organism evidence="2 3">
    <name type="scientific">Dolosicoccus paucivorans</name>
    <dbReference type="NCBI Taxonomy" id="84521"/>
    <lineage>
        <taxon>Bacteria</taxon>
        <taxon>Bacillati</taxon>
        <taxon>Bacillota</taxon>
        <taxon>Bacilli</taxon>
        <taxon>Lactobacillales</taxon>
        <taxon>Aerococcaceae</taxon>
        <taxon>Dolosicoccus</taxon>
    </lineage>
</organism>
<keyword evidence="1" id="KW-1133">Transmembrane helix</keyword>
<feature type="transmembrane region" description="Helical" evidence="1">
    <location>
        <begin position="38"/>
        <end position="56"/>
    </location>
</feature>
<feature type="transmembrane region" description="Helical" evidence="1">
    <location>
        <begin position="68"/>
        <end position="86"/>
    </location>
</feature>
<accession>A0A2N6SLE6</accession>
<keyword evidence="3" id="KW-1185">Reference proteome</keyword>
<feature type="transmembrane region" description="Helical" evidence="1">
    <location>
        <begin position="153"/>
        <end position="172"/>
    </location>
</feature>
<dbReference type="OrthoDB" id="2139698at2"/>
<protein>
    <recommendedName>
        <fullName evidence="4">Prenyltransferase</fullName>
    </recommendedName>
</protein>
<name>A0A2N6SLE6_9LACT</name>
<proteinExistence type="predicted"/>
<dbReference type="EMBL" id="PNHE01000037">
    <property type="protein sequence ID" value="PMC57882.1"/>
    <property type="molecule type" value="Genomic_DNA"/>
</dbReference>
<feature type="transmembrane region" description="Helical" evidence="1">
    <location>
        <begin position="192"/>
        <end position="210"/>
    </location>
</feature>
<sequence length="267" mass="30595">MAQLIKKLQNPYVKILLAPLAFILFGTIVGMTELTTKHWLNFILLYIIVLVSELVSHFFDLEKNRSQTVARSILIVLDSILLITTLLLVRYIYWPASIMLATYLAYLHFQYFPYNISKSGYAVFLNTFFQGFVLNAIAYTAQTQHLTSHFIKLLLPLTLMSLAINFEDILLYQSLVFKRLTLPRVITRHHSLIALSISLVATVIGIYFSLPSHSFYLVQILFGVATVCFALLLLVTTKTIHEIQNKLNFFGSIHLIFALLYSLSYLF</sequence>
<feature type="transmembrane region" description="Helical" evidence="1">
    <location>
        <begin position="247"/>
        <end position="266"/>
    </location>
</feature>
<dbReference type="RefSeq" id="WP_102227915.1">
    <property type="nucleotide sequence ID" value="NZ_PNFY01000025.1"/>
</dbReference>
<feature type="transmembrane region" description="Helical" evidence="1">
    <location>
        <begin position="12"/>
        <end position="32"/>
    </location>
</feature>
<keyword evidence="1" id="KW-0812">Transmembrane</keyword>
<gene>
    <name evidence="2" type="ORF">CJ205_07245</name>
</gene>
<evidence type="ECO:0000313" key="2">
    <source>
        <dbReference type="EMBL" id="PMC57882.1"/>
    </source>
</evidence>
<evidence type="ECO:0008006" key="4">
    <source>
        <dbReference type="Google" id="ProtNLM"/>
    </source>
</evidence>
<dbReference type="STRING" id="84521.SAMN04487994_101312"/>
<evidence type="ECO:0000313" key="3">
    <source>
        <dbReference type="Proteomes" id="UP000235682"/>
    </source>
</evidence>
<comment type="caution">
    <text evidence="2">The sequence shown here is derived from an EMBL/GenBank/DDBJ whole genome shotgun (WGS) entry which is preliminary data.</text>
</comment>
<keyword evidence="1" id="KW-0472">Membrane</keyword>
<feature type="transmembrane region" description="Helical" evidence="1">
    <location>
        <begin position="216"/>
        <end position="235"/>
    </location>
</feature>
<dbReference type="Proteomes" id="UP000235682">
    <property type="component" value="Unassembled WGS sequence"/>
</dbReference>